<keyword evidence="2" id="KW-0645">Protease</keyword>
<evidence type="ECO:0000256" key="2">
    <source>
        <dbReference type="ARBA" id="ARBA00022670"/>
    </source>
</evidence>
<accession>F3PMS0</accession>
<evidence type="ECO:0000313" key="9">
    <source>
        <dbReference type="Proteomes" id="UP000003416"/>
    </source>
</evidence>
<dbReference type="GO" id="GO:0016020">
    <property type="term" value="C:membrane"/>
    <property type="evidence" value="ECO:0007669"/>
    <property type="project" value="TreeGrafter"/>
</dbReference>
<keyword evidence="4" id="KW-0378">Hydrolase</keyword>
<comment type="caution">
    <text evidence="8">The sequence shown here is derived from an EMBL/GenBank/DDBJ whole genome shotgun (WGS) entry which is preliminary data.</text>
</comment>
<evidence type="ECO:0000256" key="5">
    <source>
        <dbReference type="ARBA" id="ARBA00022833"/>
    </source>
</evidence>
<dbReference type="EMBL" id="AFBN01000001">
    <property type="protein sequence ID" value="EGF59983.1"/>
    <property type="molecule type" value="Genomic_DNA"/>
</dbReference>
<evidence type="ECO:0000256" key="4">
    <source>
        <dbReference type="ARBA" id="ARBA00022801"/>
    </source>
</evidence>
<organism evidence="8 9">
    <name type="scientific">Bacteroides fluxus YIT 12057</name>
    <dbReference type="NCBI Taxonomy" id="763034"/>
    <lineage>
        <taxon>Bacteria</taxon>
        <taxon>Pseudomonadati</taxon>
        <taxon>Bacteroidota</taxon>
        <taxon>Bacteroidia</taxon>
        <taxon>Bacteroidales</taxon>
        <taxon>Bacteroidaceae</taxon>
        <taxon>Bacteroides</taxon>
    </lineage>
</organism>
<evidence type="ECO:0000313" key="8">
    <source>
        <dbReference type="EMBL" id="EGF59983.1"/>
    </source>
</evidence>
<gene>
    <name evidence="8" type="ORF">HMPREF9446_00006</name>
</gene>
<dbReference type="Pfam" id="PF01435">
    <property type="entry name" value="Peptidase_M48"/>
    <property type="match status" value="1"/>
</dbReference>
<dbReference type="PANTHER" id="PTHR22726">
    <property type="entry name" value="METALLOENDOPEPTIDASE OMA1"/>
    <property type="match status" value="1"/>
</dbReference>
<dbReference type="HOGENOM" id="CLU_536037_0_0_10"/>
<keyword evidence="9" id="KW-1185">Reference proteome</keyword>
<sequence>MKRLVTLFILTTLVIAAGFAKPRQKDLSGSIAIKGELTREYKKVPAGTPVIIRRVVKTNQTTNNSGIYYAVEINGLQESVPLEEMDVVSLSTPETDREFWQQVYLKRHLYEYFHNRGYKHKLRQEIDEECTDYLDKLNEIAYQDDYITSYVQSVFAKLNATTIDPNRGESLNVRVIQSAEPDAFMLPNGSMLISTGLICTLDSEDELAAIIANELSHYVLDHQVDNIYRAERRAKRAAFWGTVFAATAEAALDIAYWDDDRNAYAISFVADIAHITALLSMPTIDRLGMKYKIGQEVTSDRLARELLTFKGYNPDGLASALEKILGYYNQHQRKEDINRYGSIENLSKRLDKIGKAETQSNRPYLRNTCDVVTFNAAMNFANKRYKEAAQLIRKNISNGFATDNDYIILVKAEMALSNSEEVNNRCLSLLDKAQEMAGENPNLDIYKQRVLLLMRMNKQAKAADTLKEYLTLLTRYQEQGVEGEEKEWTNKEIGWANQMLERVSRI</sequence>
<protein>
    <submittedName>
        <fullName evidence="8">Peptidase, M48 family</fullName>
    </submittedName>
</protein>
<dbReference type="Proteomes" id="UP000003416">
    <property type="component" value="Unassembled WGS sequence"/>
</dbReference>
<dbReference type="RefSeq" id="WP_009123390.1">
    <property type="nucleotide sequence ID" value="NZ_GL882602.1"/>
</dbReference>
<evidence type="ECO:0000256" key="6">
    <source>
        <dbReference type="ARBA" id="ARBA00023049"/>
    </source>
</evidence>
<dbReference type="GO" id="GO:0046872">
    <property type="term" value="F:metal ion binding"/>
    <property type="evidence" value="ECO:0007669"/>
    <property type="project" value="UniProtKB-KW"/>
</dbReference>
<evidence type="ECO:0000259" key="7">
    <source>
        <dbReference type="Pfam" id="PF01435"/>
    </source>
</evidence>
<dbReference type="AlphaFoldDB" id="F3PMS0"/>
<comment type="cofactor">
    <cofactor evidence="1">
        <name>Zn(2+)</name>
        <dbReference type="ChEBI" id="CHEBI:29105"/>
    </cofactor>
</comment>
<dbReference type="Gene3D" id="3.30.2010.10">
    <property type="entry name" value="Metalloproteases ('zincins'), catalytic domain"/>
    <property type="match status" value="1"/>
</dbReference>
<dbReference type="PANTHER" id="PTHR22726:SF1">
    <property type="entry name" value="METALLOENDOPEPTIDASE OMA1, MITOCHONDRIAL"/>
    <property type="match status" value="1"/>
</dbReference>
<name>F3PMS0_9BACE</name>
<dbReference type="InterPro" id="IPR051156">
    <property type="entry name" value="Mito/Outer_Membr_Metalloprot"/>
</dbReference>
<dbReference type="GO" id="GO:0004222">
    <property type="term" value="F:metalloendopeptidase activity"/>
    <property type="evidence" value="ECO:0007669"/>
    <property type="project" value="InterPro"/>
</dbReference>
<keyword evidence="5" id="KW-0862">Zinc</keyword>
<keyword evidence="3" id="KW-0479">Metal-binding</keyword>
<evidence type="ECO:0000256" key="3">
    <source>
        <dbReference type="ARBA" id="ARBA00022723"/>
    </source>
</evidence>
<proteinExistence type="predicted"/>
<evidence type="ECO:0000256" key="1">
    <source>
        <dbReference type="ARBA" id="ARBA00001947"/>
    </source>
</evidence>
<keyword evidence="6" id="KW-0482">Metalloprotease</keyword>
<dbReference type="GeneID" id="86047862"/>
<dbReference type="eggNOG" id="COG4783">
    <property type="taxonomic scope" value="Bacteria"/>
</dbReference>
<dbReference type="CDD" id="cd07324">
    <property type="entry name" value="M48C_Oma1-like"/>
    <property type="match status" value="1"/>
</dbReference>
<reference evidence="8 9" key="1">
    <citation type="submission" date="2011-02" db="EMBL/GenBank/DDBJ databases">
        <authorList>
            <person name="Weinstock G."/>
            <person name="Sodergren E."/>
            <person name="Clifton S."/>
            <person name="Fulton L."/>
            <person name="Fulton B."/>
            <person name="Courtney L."/>
            <person name="Fronick C."/>
            <person name="Harrison M."/>
            <person name="Strong C."/>
            <person name="Farmer C."/>
            <person name="Delahaunty K."/>
            <person name="Markovic C."/>
            <person name="Hall O."/>
            <person name="Minx P."/>
            <person name="Tomlinson C."/>
            <person name="Mitreva M."/>
            <person name="Hou S."/>
            <person name="Chen J."/>
            <person name="Wollam A."/>
            <person name="Pepin K.H."/>
            <person name="Johnson M."/>
            <person name="Bhonagiri V."/>
            <person name="Zhang X."/>
            <person name="Suruliraj S."/>
            <person name="Warren W."/>
            <person name="Chinwalla A."/>
            <person name="Mardis E.R."/>
            <person name="Wilson R.K."/>
        </authorList>
    </citation>
    <scope>NUCLEOTIDE SEQUENCE [LARGE SCALE GENOMIC DNA]</scope>
    <source>
        <strain evidence="8 9">YIT 12057</strain>
    </source>
</reference>
<feature type="domain" description="Peptidase M48" evidence="7">
    <location>
        <begin position="151"/>
        <end position="321"/>
    </location>
</feature>
<dbReference type="GO" id="GO:0051603">
    <property type="term" value="P:proteolysis involved in protein catabolic process"/>
    <property type="evidence" value="ECO:0007669"/>
    <property type="project" value="TreeGrafter"/>
</dbReference>
<dbReference type="InterPro" id="IPR001915">
    <property type="entry name" value="Peptidase_M48"/>
</dbReference>